<dbReference type="EMBL" id="BAAAGA010000006">
    <property type="protein sequence ID" value="GAA0627624.1"/>
    <property type="molecule type" value="Genomic_DNA"/>
</dbReference>
<keyword evidence="10" id="KW-1185">Reference proteome</keyword>
<dbReference type="PANTHER" id="PTHR43045:SF7">
    <property type="entry name" value="MAJOR FACILITATOR SUPERFAMILY TRANSPORTER"/>
    <property type="match status" value="1"/>
</dbReference>
<comment type="subcellular location">
    <subcellularLocation>
        <location evidence="1">Cell membrane</location>
        <topology evidence="1">Multi-pass membrane protein</topology>
    </subcellularLocation>
</comment>
<dbReference type="Proteomes" id="UP001501352">
    <property type="component" value="Unassembled WGS sequence"/>
</dbReference>
<feature type="transmembrane region" description="Helical" evidence="7">
    <location>
        <begin position="541"/>
        <end position="559"/>
    </location>
</feature>
<keyword evidence="3" id="KW-1003">Cell membrane</keyword>
<evidence type="ECO:0000256" key="3">
    <source>
        <dbReference type="ARBA" id="ARBA00022475"/>
    </source>
</evidence>
<feature type="transmembrane region" description="Helical" evidence="7">
    <location>
        <begin position="472"/>
        <end position="496"/>
    </location>
</feature>
<reference evidence="9 10" key="1">
    <citation type="journal article" date="2019" name="Int. J. Syst. Evol. Microbiol.">
        <title>The Global Catalogue of Microorganisms (GCM) 10K type strain sequencing project: providing services to taxonomists for standard genome sequencing and annotation.</title>
        <authorList>
            <consortium name="The Broad Institute Genomics Platform"/>
            <consortium name="The Broad Institute Genome Sequencing Center for Infectious Disease"/>
            <person name="Wu L."/>
            <person name="Ma J."/>
        </authorList>
    </citation>
    <scope>NUCLEOTIDE SEQUENCE [LARGE SCALE GENOMIC DNA]</scope>
    <source>
        <strain evidence="9 10">JCM 12928</strain>
    </source>
</reference>
<dbReference type="Pfam" id="PF00083">
    <property type="entry name" value="Sugar_tr"/>
    <property type="match status" value="2"/>
</dbReference>
<feature type="domain" description="Major facilitator superfamily (MFS) profile" evidence="8">
    <location>
        <begin position="36"/>
        <end position="563"/>
    </location>
</feature>
<sequence>MRRARRRREDKQMSDNEPVAAQVRDGHVVGRNDKLVITAASVGTVIEWYDFYLYGSLAAIITAQFFSGVNETTGFIFALMAFAAGFAVRPFGAIVFGRLGDLWGRKNTFLVTMLLMGISTFVVGILPSYAAIGIAAPAILVLMRLIQGLALGGEYGGAATYVAEHAPPGKRGFYTSFIQITATVGLLLSLMVILGVRTVVGEEAFADWGWRIPFLVSILLLGVSLWIRLKLAESPAFQRMKAEGKGTKTPLKDSFGKWGNLKIVLIALLGLAAGQAVVWYTGQFYALFFLERVLRVDASLTNILIATALLLATPFFIFFGWLSDKIGRKPIILAGCLLAALTYFPLFQGLTWAANPRLAEASATSPVTVYADPAECSLQFDLVGKAVFNTSCDIAKSQLAKAGVSYRTEDAPAGTLAQVRVGETVVESFRGDQMATADFTAARKTWGDDLTGVLSAAGYPAKADSALVNKPAVVGILFLLVLYVTMVYGPIAAALVEMFPTNIRYTSMSLPYHIGNGWFGGFLPTTAFAIVAATGNIYYGLWYPIAIAVLTFVVGIIWVKETKNVDIND</sequence>
<dbReference type="PROSITE" id="PS50850">
    <property type="entry name" value="MFS"/>
    <property type="match status" value="1"/>
</dbReference>
<feature type="transmembrane region" description="Helical" evidence="7">
    <location>
        <begin position="132"/>
        <end position="152"/>
    </location>
</feature>
<name>A0ABN1H2Z7_9CAUL</name>
<dbReference type="CDD" id="cd17369">
    <property type="entry name" value="MFS_ShiA_like"/>
    <property type="match status" value="1"/>
</dbReference>
<gene>
    <name evidence="9" type="ORF">GCM10009422_25800</name>
</gene>
<evidence type="ECO:0000313" key="10">
    <source>
        <dbReference type="Proteomes" id="UP001501352"/>
    </source>
</evidence>
<evidence type="ECO:0000256" key="6">
    <source>
        <dbReference type="ARBA" id="ARBA00023136"/>
    </source>
</evidence>
<dbReference type="InterPro" id="IPR005829">
    <property type="entry name" value="Sugar_transporter_CS"/>
</dbReference>
<feature type="transmembrane region" description="Helical" evidence="7">
    <location>
        <begin position="173"/>
        <end position="196"/>
    </location>
</feature>
<dbReference type="InterPro" id="IPR036259">
    <property type="entry name" value="MFS_trans_sf"/>
</dbReference>
<keyword evidence="6 7" id="KW-0472">Membrane</keyword>
<feature type="transmembrane region" description="Helical" evidence="7">
    <location>
        <begin position="261"/>
        <end position="280"/>
    </location>
</feature>
<feature type="transmembrane region" description="Helical" evidence="7">
    <location>
        <begin position="517"/>
        <end position="535"/>
    </location>
</feature>
<dbReference type="InterPro" id="IPR020846">
    <property type="entry name" value="MFS_dom"/>
</dbReference>
<organism evidence="9 10">
    <name type="scientific">Brevundimonas kwangchunensis</name>
    <dbReference type="NCBI Taxonomy" id="322163"/>
    <lineage>
        <taxon>Bacteria</taxon>
        <taxon>Pseudomonadati</taxon>
        <taxon>Pseudomonadota</taxon>
        <taxon>Alphaproteobacteria</taxon>
        <taxon>Caulobacterales</taxon>
        <taxon>Caulobacteraceae</taxon>
        <taxon>Brevundimonas</taxon>
    </lineage>
</organism>
<accession>A0ABN1H2Z7</accession>
<evidence type="ECO:0000256" key="4">
    <source>
        <dbReference type="ARBA" id="ARBA00022692"/>
    </source>
</evidence>
<keyword evidence="2" id="KW-0813">Transport</keyword>
<dbReference type="InterPro" id="IPR005828">
    <property type="entry name" value="MFS_sugar_transport-like"/>
</dbReference>
<evidence type="ECO:0000259" key="8">
    <source>
        <dbReference type="PROSITE" id="PS50850"/>
    </source>
</evidence>
<feature type="transmembrane region" description="Helical" evidence="7">
    <location>
        <begin position="108"/>
        <end position="126"/>
    </location>
</feature>
<feature type="transmembrane region" description="Helical" evidence="7">
    <location>
        <begin position="331"/>
        <end position="354"/>
    </location>
</feature>
<dbReference type="SUPFAM" id="SSF103473">
    <property type="entry name" value="MFS general substrate transporter"/>
    <property type="match status" value="1"/>
</dbReference>
<keyword evidence="4 7" id="KW-0812">Transmembrane</keyword>
<dbReference type="PANTHER" id="PTHR43045">
    <property type="entry name" value="SHIKIMATE TRANSPORTER"/>
    <property type="match status" value="1"/>
</dbReference>
<evidence type="ECO:0000256" key="7">
    <source>
        <dbReference type="SAM" id="Phobius"/>
    </source>
</evidence>
<feature type="transmembrane region" description="Helical" evidence="7">
    <location>
        <begin position="208"/>
        <end position="229"/>
    </location>
</feature>
<feature type="transmembrane region" description="Helical" evidence="7">
    <location>
        <begin position="75"/>
        <end position="96"/>
    </location>
</feature>
<dbReference type="Gene3D" id="1.20.1250.20">
    <property type="entry name" value="MFS general substrate transporter like domains"/>
    <property type="match status" value="2"/>
</dbReference>
<evidence type="ECO:0000256" key="2">
    <source>
        <dbReference type="ARBA" id="ARBA00022448"/>
    </source>
</evidence>
<evidence type="ECO:0000256" key="5">
    <source>
        <dbReference type="ARBA" id="ARBA00022989"/>
    </source>
</evidence>
<feature type="transmembrane region" description="Helical" evidence="7">
    <location>
        <begin position="300"/>
        <end position="319"/>
    </location>
</feature>
<keyword evidence="5 7" id="KW-1133">Transmembrane helix</keyword>
<evidence type="ECO:0000313" key="9">
    <source>
        <dbReference type="EMBL" id="GAA0627624.1"/>
    </source>
</evidence>
<dbReference type="PROSITE" id="PS00217">
    <property type="entry name" value="SUGAR_TRANSPORT_2"/>
    <property type="match status" value="1"/>
</dbReference>
<protein>
    <submittedName>
        <fullName evidence="9">MFS transporter</fullName>
    </submittedName>
</protein>
<evidence type="ECO:0000256" key="1">
    <source>
        <dbReference type="ARBA" id="ARBA00004651"/>
    </source>
</evidence>
<comment type="caution">
    <text evidence="9">The sequence shown here is derived from an EMBL/GenBank/DDBJ whole genome shotgun (WGS) entry which is preliminary data.</text>
</comment>
<proteinExistence type="predicted"/>